<dbReference type="InterPro" id="IPR035986">
    <property type="entry name" value="PKD_dom_sf"/>
</dbReference>
<proteinExistence type="predicted"/>
<dbReference type="InterPro" id="IPR013783">
    <property type="entry name" value="Ig-like_fold"/>
</dbReference>
<keyword evidence="1" id="KW-0732">Signal</keyword>
<dbReference type="OrthoDB" id="7065838at2"/>
<dbReference type="RefSeq" id="WP_121854245.1">
    <property type="nucleotide sequence ID" value="NZ_CP037952.1"/>
</dbReference>
<dbReference type="CDD" id="cd00146">
    <property type="entry name" value="PKD"/>
    <property type="match status" value="1"/>
</dbReference>
<reference evidence="3 4" key="1">
    <citation type="submission" date="2018-09" db="EMBL/GenBank/DDBJ databases">
        <title>Phylogeny of the Shewanellaceae, and recommendation for two new genera, Pseudoshewanella and Parashewanella.</title>
        <authorList>
            <person name="Wang G."/>
        </authorList>
    </citation>
    <scope>NUCLEOTIDE SEQUENCE [LARGE SCALE GENOMIC DNA]</scope>
    <source>
        <strain evidence="3 4">KCTC 22492</strain>
    </source>
</reference>
<feature type="signal peptide" evidence="1">
    <location>
        <begin position="1"/>
        <end position="24"/>
    </location>
</feature>
<name>A0A3A6T882_9GAMM</name>
<evidence type="ECO:0000259" key="2">
    <source>
        <dbReference type="PROSITE" id="PS50093"/>
    </source>
</evidence>
<sequence>MIIKKVLSSAALASLALISQASFATTQTSQQVSNVQSTMLQTGKGYEVKEFTMNQGFQGDQQSTTLYFIYSAQGAKNAAAEAGLPLNERDDVIQDFANGGLGGCNAASDHCFTTGDDDSYQIIIIDKDLAQQDNFKSTADMNSYLAQRGLLKARQQEIKALQSQGIKVDSNNLQTISCSSTNHGKKSFHKTLNFPFSKTDSTGGNNASLSYSVDANAQVDGSAAVNYLYKSKFCVPYKVQISQIDAEAKFALTGNISLQGVAKGELSPSSWNLYNGNISSGWFSVGPIPIQYDINLPVTAGISKVAFEARGDISLKKDLNITGNYKYACYQSKCSKVSSNFSDNGAFDKDNLSYPVLATAKVVPFVKLSVRGSLYNDLIWARAGTQEDVSIGLNGYAGNQCGNGNGIGNDDYVTSAIANVKLQARAFAEGRFFHDQNWNLLDKNLKFLDLLNPSTALSPIVRANVQGQNVNLNVSIRSCMRDLDSSFQNFSVQWGDGASDNISNLSGARNIHHSFSSPGTYNITVTHDNGAQTQSAVSIGTI</sequence>
<dbReference type="InterPro" id="IPR000601">
    <property type="entry name" value="PKD_dom"/>
</dbReference>
<dbReference type="EMBL" id="QYYH01000094">
    <property type="protein sequence ID" value="RJY10753.1"/>
    <property type="molecule type" value="Genomic_DNA"/>
</dbReference>
<dbReference type="AlphaFoldDB" id="A0A3A6T882"/>
<comment type="caution">
    <text evidence="3">The sequence shown here is derived from an EMBL/GenBank/DDBJ whole genome shotgun (WGS) entry which is preliminary data.</text>
</comment>
<protein>
    <recommendedName>
        <fullName evidence="2">PKD domain-containing protein</fullName>
    </recommendedName>
</protein>
<dbReference type="Proteomes" id="UP000273022">
    <property type="component" value="Unassembled WGS sequence"/>
</dbReference>
<dbReference type="Gene3D" id="2.60.40.10">
    <property type="entry name" value="Immunoglobulins"/>
    <property type="match status" value="1"/>
</dbReference>
<evidence type="ECO:0000313" key="4">
    <source>
        <dbReference type="Proteomes" id="UP000273022"/>
    </source>
</evidence>
<keyword evidence="4" id="KW-1185">Reference proteome</keyword>
<evidence type="ECO:0000313" key="3">
    <source>
        <dbReference type="EMBL" id="RJY10753.1"/>
    </source>
</evidence>
<organism evidence="3 4">
    <name type="scientific">Parashewanella spongiae</name>
    <dbReference type="NCBI Taxonomy" id="342950"/>
    <lineage>
        <taxon>Bacteria</taxon>
        <taxon>Pseudomonadati</taxon>
        <taxon>Pseudomonadota</taxon>
        <taxon>Gammaproteobacteria</taxon>
        <taxon>Alteromonadales</taxon>
        <taxon>Shewanellaceae</taxon>
        <taxon>Parashewanella</taxon>
    </lineage>
</organism>
<accession>A0A3A6T882</accession>
<evidence type="ECO:0000256" key="1">
    <source>
        <dbReference type="SAM" id="SignalP"/>
    </source>
</evidence>
<gene>
    <name evidence="3" type="ORF">D5R81_13930</name>
</gene>
<dbReference type="PROSITE" id="PS50093">
    <property type="entry name" value="PKD"/>
    <property type="match status" value="1"/>
</dbReference>
<dbReference type="SUPFAM" id="SSF49299">
    <property type="entry name" value="PKD domain"/>
    <property type="match status" value="1"/>
</dbReference>
<dbReference type="Pfam" id="PF00801">
    <property type="entry name" value="PKD"/>
    <property type="match status" value="1"/>
</dbReference>
<feature type="domain" description="PKD" evidence="2">
    <location>
        <begin position="495"/>
        <end position="542"/>
    </location>
</feature>
<feature type="chain" id="PRO_5017466213" description="PKD domain-containing protein" evidence="1">
    <location>
        <begin position="25"/>
        <end position="542"/>
    </location>
</feature>